<evidence type="ECO:0000259" key="3">
    <source>
        <dbReference type="PROSITE" id="PS51186"/>
    </source>
</evidence>
<accession>A0A085VKE6</accession>
<dbReference type="PROSITE" id="PS51186">
    <property type="entry name" value="GNAT"/>
    <property type="match status" value="1"/>
</dbReference>
<dbReference type="Pfam" id="PF00583">
    <property type="entry name" value="Acetyltransf_1"/>
    <property type="match status" value="1"/>
</dbReference>
<evidence type="ECO:0000256" key="2">
    <source>
        <dbReference type="ARBA" id="ARBA00023315"/>
    </source>
</evidence>
<dbReference type="RefSeq" id="WP_047571893.1">
    <property type="nucleotide sequence ID" value="NZ_JPQT01000021.1"/>
</dbReference>
<dbReference type="EMBL" id="JPQT01000021">
    <property type="protein sequence ID" value="KFE55909.1"/>
    <property type="molecule type" value="Genomic_DNA"/>
</dbReference>
<dbReference type="PANTHER" id="PTHR43072:SF23">
    <property type="entry name" value="UPF0039 PROTEIN C11D3.02C"/>
    <property type="match status" value="1"/>
</dbReference>
<evidence type="ECO:0000313" key="4">
    <source>
        <dbReference type="EMBL" id="KFE55909.1"/>
    </source>
</evidence>
<dbReference type="PANTHER" id="PTHR43072">
    <property type="entry name" value="N-ACETYLTRANSFERASE"/>
    <property type="match status" value="1"/>
</dbReference>
<comment type="caution">
    <text evidence="4">The sequence shown here is derived from an EMBL/GenBank/DDBJ whole genome shotgun (WGS) entry which is preliminary data.</text>
</comment>
<dbReference type="PATRIC" id="fig|317.174.peg.245"/>
<keyword evidence="1 4" id="KW-0808">Transferase</keyword>
<name>A0A085VKE6_PSESX</name>
<sequence>MRIRRAEPYDATSIATIYNQGIEERSSTFETTPRNPDDMLERLQTHDRYPVLVMLDENDQVVGWASLSGYRDRACYEGIADFSIYMSREVRGQGMGKRLLQALLKEAEARGFWKILSRIFTSNQASLALCEASGFRQVGVYEKHACLDGRWIDCAIVERLFPANQTPGLTPIALTRTESGGLSGC</sequence>
<evidence type="ECO:0000313" key="5">
    <source>
        <dbReference type="Proteomes" id="UP000028643"/>
    </source>
</evidence>
<gene>
    <name evidence="4" type="ORF">IV02_01190</name>
</gene>
<proteinExistence type="predicted"/>
<dbReference type="Proteomes" id="UP000028643">
    <property type="component" value="Unassembled WGS sequence"/>
</dbReference>
<keyword evidence="2" id="KW-0012">Acyltransferase</keyword>
<feature type="domain" description="N-acetyltransferase" evidence="3">
    <location>
        <begin position="1"/>
        <end position="153"/>
    </location>
</feature>
<dbReference type="SUPFAM" id="SSF55729">
    <property type="entry name" value="Acyl-CoA N-acyltransferases (Nat)"/>
    <property type="match status" value="1"/>
</dbReference>
<evidence type="ECO:0000256" key="1">
    <source>
        <dbReference type="ARBA" id="ARBA00022679"/>
    </source>
</evidence>
<dbReference type="CDD" id="cd04301">
    <property type="entry name" value="NAT_SF"/>
    <property type="match status" value="1"/>
</dbReference>
<dbReference type="InterPro" id="IPR000182">
    <property type="entry name" value="GNAT_dom"/>
</dbReference>
<dbReference type="InterPro" id="IPR016181">
    <property type="entry name" value="Acyl_CoA_acyltransferase"/>
</dbReference>
<organism evidence="4 5">
    <name type="scientific">Pseudomonas syringae</name>
    <dbReference type="NCBI Taxonomy" id="317"/>
    <lineage>
        <taxon>Bacteria</taxon>
        <taxon>Pseudomonadati</taxon>
        <taxon>Pseudomonadota</taxon>
        <taxon>Gammaproteobacteria</taxon>
        <taxon>Pseudomonadales</taxon>
        <taxon>Pseudomonadaceae</taxon>
        <taxon>Pseudomonas</taxon>
    </lineage>
</organism>
<protein>
    <submittedName>
        <fullName evidence="4">GCN5 family acetyltransferase</fullName>
    </submittedName>
</protein>
<dbReference type="AlphaFoldDB" id="A0A085VKE6"/>
<reference evidence="4 5" key="1">
    <citation type="submission" date="2014-07" db="EMBL/GenBank/DDBJ databases">
        <title>Draft Genome Sequences of Environmental Pseudomonas syringae strains.</title>
        <authorList>
            <person name="Baltrus D.A."/>
            <person name="Berge O."/>
            <person name="Morris C."/>
        </authorList>
    </citation>
    <scope>NUCLEOTIDE SEQUENCE [LARGE SCALE GENOMIC DNA]</scope>
    <source>
        <strain evidence="4 5">CEB003</strain>
    </source>
</reference>
<dbReference type="NCBIfam" id="NF040503">
    <property type="entry name" value="resist_ArsN1a"/>
    <property type="match status" value="1"/>
</dbReference>
<dbReference type="GO" id="GO:0016747">
    <property type="term" value="F:acyltransferase activity, transferring groups other than amino-acyl groups"/>
    <property type="evidence" value="ECO:0007669"/>
    <property type="project" value="InterPro"/>
</dbReference>
<dbReference type="Gene3D" id="3.40.630.30">
    <property type="match status" value="1"/>
</dbReference>